<feature type="domain" description="Major facilitator superfamily (MFS) profile" evidence="7">
    <location>
        <begin position="15"/>
        <end position="390"/>
    </location>
</feature>
<evidence type="ECO:0000313" key="8">
    <source>
        <dbReference type="EMBL" id="MBB3140236.1"/>
    </source>
</evidence>
<dbReference type="RefSeq" id="WP_343066333.1">
    <property type="nucleotide sequence ID" value="NZ_JACHXM010000003.1"/>
</dbReference>
<feature type="transmembrane region" description="Helical" evidence="6">
    <location>
        <begin position="302"/>
        <end position="322"/>
    </location>
</feature>
<feature type="transmembrane region" description="Helical" evidence="6">
    <location>
        <begin position="167"/>
        <end position="189"/>
    </location>
</feature>
<gene>
    <name evidence="8" type="ORF">FHR96_001088</name>
</gene>
<evidence type="ECO:0000256" key="6">
    <source>
        <dbReference type="SAM" id="Phobius"/>
    </source>
</evidence>
<name>A0A7W5BW76_9GAMM</name>
<dbReference type="PROSITE" id="PS50850">
    <property type="entry name" value="MFS"/>
    <property type="match status" value="1"/>
</dbReference>
<evidence type="ECO:0000313" key="9">
    <source>
        <dbReference type="Proteomes" id="UP000525987"/>
    </source>
</evidence>
<feature type="transmembrane region" description="Helical" evidence="6">
    <location>
        <begin position="245"/>
        <end position="265"/>
    </location>
</feature>
<keyword evidence="9" id="KW-1185">Reference proteome</keyword>
<dbReference type="EMBL" id="JACHXM010000003">
    <property type="protein sequence ID" value="MBB3140236.1"/>
    <property type="molecule type" value="Genomic_DNA"/>
</dbReference>
<feature type="transmembrane region" description="Helical" evidence="6">
    <location>
        <begin position="277"/>
        <end position="296"/>
    </location>
</feature>
<reference evidence="8 9" key="1">
    <citation type="submission" date="2020-08" db="EMBL/GenBank/DDBJ databases">
        <title>Genomic Encyclopedia of Type Strains, Phase III (KMG-III): the genomes of soil and plant-associated and newly described type strains.</title>
        <authorList>
            <person name="Whitman W."/>
        </authorList>
    </citation>
    <scope>NUCLEOTIDE SEQUENCE [LARGE SCALE GENOMIC DNA]</scope>
    <source>
        <strain evidence="8 9">CECT 5995</strain>
    </source>
</reference>
<dbReference type="InterPro" id="IPR020846">
    <property type="entry name" value="MFS_dom"/>
</dbReference>
<evidence type="ECO:0000256" key="5">
    <source>
        <dbReference type="ARBA" id="ARBA00023136"/>
    </source>
</evidence>
<keyword evidence="5 6" id="KW-0472">Membrane</keyword>
<dbReference type="PANTHER" id="PTHR43124:SF8">
    <property type="entry name" value="INNER MEMBRANE TRANSPORT PROTEIN YDHP"/>
    <property type="match status" value="1"/>
</dbReference>
<comment type="subcellular location">
    <subcellularLocation>
        <location evidence="1">Cell membrane</location>
        <topology evidence="1">Multi-pass membrane protein</topology>
    </subcellularLocation>
</comment>
<keyword evidence="4 6" id="KW-1133">Transmembrane helix</keyword>
<evidence type="ECO:0000256" key="3">
    <source>
        <dbReference type="ARBA" id="ARBA00022692"/>
    </source>
</evidence>
<feature type="transmembrane region" description="Helical" evidence="6">
    <location>
        <begin position="80"/>
        <end position="99"/>
    </location>
</feature>
<accession>A0A7W5BW76</accession>
<dbReference type="AlphaFoldDB" id="A0A7W5BW76"/>
<feature type="transmembrane region" description="Helical" evidence="6">
    <location>
        <begin position="366"/>
        <end position="384"/>
    </location>
</feature>
<feature type="transmembrane region" description="Helical" evidence="6">
    <location>
        <begin position="51"/>
        <end position="73"/>
    </location>
</feature>
<protein>
    <submittedName>
        <fullName evidence="8">DHA1 family inner membrane transport protein</fullName>
    </submittedName>
</protein>
<dbReference type="InterPro" id="IPR036259">
    <property type="entry name" value="MFS_trans_sf"/>
</dbReference>
<dbReference type="Pfam" id="PF07690">
    <property type="entry name" value="MFS_1"/>
    <property type="match status" value="1"/>
</dbReference>
<evidence type="ECO:0000256" key="2">
    <source>
        <dbReference type="ARBA" id="ARBA00022475"/>
    </source>
</evidence>
<dbReference type="GO" id="GO:0005886">
    <property type="term" value="C:plasma membrane"/>
    <property type="evidence" value="ECO:0007669"/>
    <property type="project" value="UniProtKB-SubCell"/>
</dbReference>
<organism evidence="8 9">
    <name type="scientific">Halomonas organivorans</name>
    <dbReference type="NCBI Taxonomy" id="257772"/>
    <lineage>
        <taxon>Bacteria</taxon>
        <taxon>Pseudomonadati</taxon>
        <taxon>Pseudomonadota</taxon>
        <taxon>Gammaproteobacteria</taxon>
        <taxon>Oceanospirillales</taxon>
        <taxon>Halomonadaceae</taxon>
        <taxon>Halomonas</taxon>
    </lineage>
</organism>
<dbReference type="GO" id="GO:0022857">
    <property type="term" value="F:transmembrane transporter activity"/>
    <property type="evidence" value="ECO:0007669"/>
    <property type="project" value="InterPro"/>
</dbReference>
<evidence type="ECO:0000259" key="7">
    <source>
        <dbReference type="PROSITE" id="PS50850"/>
    </source>
</evidence>
<keyword evidence="3 6" id="KW-0812">Transmembrane</keyword>
<dbReference type="SUPFAM" id="SSF103473">
    <property type="entry name" value="MFS general substrate transporter"/>
    <property type="match status" value="1"/>
</dbReference>
<feature type="transmembrane region" description="Helical" evidence="6">
    <location>
        <begin position="334"/>
        <end position="360"/>
    </location>
</feature>
<dbReference type="InterPro" id="IPR011701">
    <property type="entry name" value="MFS"/>
</dbReference>
<proteinExistence type="predicted"/>
<feature type="transmembrane region" description="Helical" evidence="6">
    <location>
        <begin position="105"/>
        <end position="127"/>
    </location>
</feature>
<dbReference type="Proteomes" id="UP000525987">
    <property type="component" value="Unassembled WGS sequence"/>
</dbReference>
<feature type="transmembrane region" description="Helical" evidence="6">
    <location>
        <begin position="12"/>
        <end position="31"/>
    </location>
</feature>
<feature type="transmembrane region" description="Helical" evidence="6">
    <location>
        <begin position="210"/>
        <end position="233"/>
    </location>
</feature>
<sequence>MNTTPPTSTGRFNGPLVALGLGAFGIGTTEFSPMGLLPVIADGVSVSIPTAGTLVTAYAIGVMIGAPVITLLLSRFGKRTALMLLMGLFILGNLLSALAPGYPTLLAARVITSLSQGAFFGFGVVVATQVVPKEKQASAVATMFMGLSIANIGGVPAAAWIGQQVGWRMPFAAIAALGVLALIALALALPHGERGQRPNVKRELRALMQAEVLIAMSMTVLFAAAFFTLYTYVAPLLKVLTGASGNFVTFALMLIGLGLTAGNWLGGRLADWSLDGGTAIGLAALGGTLLAVPLMTLTHVGAAVILMLWAIAAFIVVPPLQIRAMRAASDAPSLAAAINIAGFNLGNAIGASVGGGALALGFGYGAVPVAGGVLALIALAILWLSRGRAASTAAPAADTAA</sequence>
<dbReference type="PANTHER" id="PTHR43124">
    <property type="entry name" value="PURINE EFFLUX PUMP PBUE"/>
    <property type="match status" value="1"/>
</dbReference>
<feature type="transmembrane region" description="Helical" evidence="6">
    <location>
        <begin position="139"/>
        <end position="161"/>
    </location>
</feature>
<dbReference type="Gene3D" id="1.20.1250.20">
    <property type="entry name" value="MFS general substrate transporter like domains"/>
    <property type="match status" value="1"/>
</dbReference>
<dbReference type="InterPro" id="IPR050189">
    <property type="entry name" value="MFS_Efflux_Transporters"/>
</dbReference>
<comment type="caution">
    <text evidence="8">The sequence shown here is derived from an EMBL/GenBank/DDBJ whole genome shotgun (WGS) entry which is preliminary data.</text>
</comment>
<keyword evidence="2" id="KW-1003">Cell membrane</keyword>
<evidence type="ECO:0000256" key="1">
    <source>
        <dbReference type="ARBA" id="ARBA00004651"/>
    </source>
</evidence>
<dbReference type="CDD" id="cd17324">
    <property type="entry name" value="MFS_NepI_like"/>
    <property type="match status" value="1"/>
</dbReference>
<evidence type="ECO:0000256" key="4">
    <source>
        <dbReference type="ARBA" id="ARBA00022989"/>
    </source>
</evidence>